<dbReference type="PROSITE" id="PS51186">
    <property type="entry name" value="GNAT"/>
    <property type="match status" value="1"/>
</dbReference>
<dbReference type="Gene3D" id="3.40.630.30">
    <property type="match status" value="1"/>
</dbReference>
<sequence>MAVNYQTTAEWDEALWLKAERVYEEAFPEHGRKNRSIIQRMFKRELCTLHTWSECTEVVAMALTAINRNAKVLIIDYIAVRQDQRGKGLGRKCIEDIRAWAKSTADCRGIVIEVEAEPTKENAERIQFWEKVGFHLTEYVHPYIWVPETYRAMYLGFDADAALQDDGKILFNYITEYHEKAYRGKK</sequence>
<evidence type="ECO:0000313" key="2">
    <source>
        <dbReference type="EMBL" id="NOU92430.1"/>
    </source>
</evidence>
<keyword evidence="3" id="KW-1185">Reference proteome</keyword>
<dbReference type="EMBL" id="WHOD01000013">
    <property type="protein sequence ID" value="NOU92430.1"/>
    <property type="molecule type" value="Genomic_DNA"/>
</dbReference>
<reference evidence="2" key="1">
    <citation type="submission" date="2019-10" db="EMBL/GenBank/DDBJ databases">
        <title>Description of Paenibacillus glebae sp. nov.</title>
        <authorList>
            <person name="Carlier A."/>
            <person name="Qi S."/>
        </authorList>
    </citation>
    <scope>NUCLEOTIDE SEQUENCE</scope>
    <source>
        <strain evidence="2">LMG 31456</strain>
    </source>
</reference>
<name>A0A972GTE9_9BACL</name>
<dbReference type="InterPro" id="IPR000182">
    <property type="entry name" value="GNAT_dom"/>
</dbReference>
<dbReference type="SUPFAM" id="SSF55729">
    <property type="entry name" value="Acyl-CoA N-acyltransferases (Nat)"/>
    <property type="match status" value="1"/>
</dbReference>
<dbReference type="RefSeq" id="WP_171650598.1">
    <property type="nucleotide sequence ID" value="NZ_WHOD01000013.1"/>
</dbReference>
<evidence type="ECO:0000313" key="3">
    <source>
        <dbReference type="Proteomes" id="UP000641588"/>
    </source>
</evidence>
<dbReference type="AlphaFoldDB" id="A0A972GTE9"/>
<dbReference type="Pfam" id="PF00583">
    <property type="entry name" value="Acetyltransf_1"/>
    <property type="match status" value="1"/>
</dbReference>
<organism evidence="2 3">
    <name type="scientific">Paenibacillus foliorum</name>
    <dbReference type="NCBI Taxonomy" id="2654974"/>
    <lineage>
        <taxon>Bacteria</taxon>
        <taxon>Bacillati</taxon>
        <taxon>Bacillota</taxon>
        <taxon>Bacilli</taxon>
        <taxon>Bacillales</taxon>
        <taxon>Paenibacillaceae</taxon>
        <taxon>Paenibacillus</taxon>
    </lineage>
</organism>
<feature type="domain" description="N-acetyltransferase" evidence="1">
    <location>
        <begin position="6"/>
        <end position="160"/>
    </location>
</feature>
<proteinExistence type="predicted"/>
<dbReference type="CDD" id="cd04301">
    <property type="entry name" value="NAT_SF"/>
    <property type="match status" value="1"/>
</dbReference>
<dbReference type="GO" id="GO:0016747">
    <property type="term" value="F:acyltransferase activity, transferring groups other than amino-acyl groups"/>
    <property type="evidence" value="ECO:0007669"/>
    <property type="project" value="InterPro"/>
</dbReference>
<accession>A0A972GTE9</accession>
<evidence type="ECO:0000259" key="1">
    <source>
        <dbReference type="PROSITE" id="PS51186"/>
    </source>
</evidence>
<gene>
    <name evidence="2" type="ORF">GC093_04165</name>
</gene>
<dbReference type="Proteomes" id="UP000641588">
    <property type="component" value="Unassembled WGS sequence"/>
</dbReference>
<dbReference type="InterPro" id="IPR016181">
    <property type="entry name" value="Acyl_CoA_acyltransferase"/>
</dbReference>
<protein>
    <submittedName>
        <fullName evidence="2">GNAT family N-acetyltransferase</fullName>
    </submittedName>
</protein>
<comment type="caution">
    <text evidence="2">The sequence shown here is derived from an EMBL/GenBank/DDBJ whole genome shotgun (WGS) entry which is preliminary data.</text>
</comment>